<accession>A0A0A9GTX3</accession>
<protein>
    <submittedName>
        <fullName evidence="1">Uncharacterized protein</fullName>
    </submittedName>
</protein>
<sequence>MFWSNIVAKINPKKYMAFSKLDNSIHELQVVPSKENNLRILCANAQVVMDRRGNS</sequence>
<organism evidence="1">
    <name type="scientific">Arundo donax</name>
    <name type="common">Giant reed</name>
    <name type="synonym">Donax arundinaceus</name>
    <dbReference type="NCBI Taxonomy" id="35708"/>
    <lineage>
        <taxon>Eukaryota</taxon>
        <taxon>Viridiplantae</taxon>
        <taxon>Streptophyta</taxon>
        <taxon>Embryophyta</taxon>
        <taxon>Tracheophyta</taxon>
        <taxon>Spermatophyta</taxon>
        <taxon>Magnoliopsida</taxon>
        <taxon>Liliopsida</taxon>
        <taxon>Poales</taxon>
        <taxon>Poaceae</taxon>
        <taxon>PACMAD clade</taxon>
        <taxon>Arundinoideae</taxon>
        <taxon>Arundineae</taxon>
        <taxon>Arundo</taxon>
    </lineage>
</organism>
<dbReference type="EMBL" id="GBRH01173883">
    <property type="protein sequence ID" value="JAE24013.1"/>
    <property type="molecule type" value="Transcribed_RNA"/>
</dbReference>
<name>A0A0A9GTX3_ARUDO</name>
<reference evidence="1" key="1">
    <citation type="submission" date="2014-09" db="EMBL/GenBank/DDBJ databases">
        <authorList>
            <person name="Magalhaes I.L.F."/>
            <person name="Oliveira U."/>
            <person name="Santos F.R."/>
            <person name="Vidigal T.H.D.A."/>
            <person name="Brescovit A.D."/>
            <person name="Santos A.J."/>
        </authorList>
    </citation>
    <scope>NUCLEOTIDE SEQUENCE</scope>
    <source>
        <tissue evidence="1">Shoot tissue taken approximately 20 cm above the soil surface</tissue>
    </source>
</reference>
<proteinExistence type="predicted"/>
<evidence type="ECO:0000313" key="1">
    <source>
        <dbReference type="EMBL" id="JAE24013.1"/>
    </source>
</evidence>
<reference evidence="1" key="2">
    <citation type="journal article" date="2015" name="Data Brief">
        <title>Shoot transcriptome of the giant reed, Arundo donax.</title>
        <authorList>
            <person name="Barrero R.A."/>
            <person name="Guerrero F.D."/>
            <person name="Moolhuijzen P."/>
            <person name="Goolsby J.A."/>
            <person name="Tidwell J."/>
            <person name="Bellgard S.E."/>
            <person name="Bellgard M.I."/>
        </authorList>
    </citation>
    <scope>NUCLEOTIDE SEQUENCE</scope>
    <source>
        <tissue evidence="1">Shoot tissue taken approximately 20 cm above the soil surface</tissue>
    </source>
</reference>
<dbReference type="AlphaFoldDB" id="A0A0A9GTX3"/>